<organism evidence="1">
    <name type="scientific">bioreactor metagenome</name>
    <dbReference type="NCBI Taxonomy" id="1076179"/>
    <lineage>
        <taxon>unclassified sequences</taxon>
        <taxon>metagenomes</taxon>
        <taxon>ecological metagenomes</taxon>
    </lineage>
</organism>
<accession>A0A645FTN0</accession>
<protein>
    <submittedName>
        <fullName evidence="1">Uncharacterized protein</fullName>
    </submittedName>
</protein>
<gene>
    <name evidence="1" type="ORF">SDC9_164446</name>
</gene>
<comment type="caution">
    <text evidence="1">The sequence shown here is derived from an EMBL/GenBank/DDBJ whole genome shotgun (WGS) entry which is preliminary data.</text>
</comment>
<evidence type="ECO:0000313" key="1">
    <source>
        <dbReference type="EMBL" id="MPN17096.1"/>
    </source>
</evidence>
<sequence>MNFSYKIGDKKAIFIYEVKGNNEIQEVLINGIKVETSSLENLYRESGVKINRNKVNNLLTKDENIIRIKLV</sequence>
<dbReference type="AlphaFoldDB" id="A0A645FTN0"/>
<dbReference type="EMBL" id="VSSQ01064126">
    <property type="protein sequence ID" value="MPN17096.1"/>
    <property type="molecule type" value="Genomic_DNA"/>
</dbReference>
<proteinExistence type="predicted"/>
<name>A0A645FTN0_9ZZZZ</name>
<reference evidence="1" key="1">
    <citation type="submission" date="2019-08" db="EMBL/GenBank/DDBJ databases">
        <authorList>
            <person name="Kucharzyk K."/>
            <person name="Murdoch R.W."/>
            <person name="Higgins S."/>
            <person name="Loffler F."/>
        </authorList>
    </citation>
    <scope>NUCLEOTIDE SEQUENCE</scope>
</reference>